<dbReference type="GO" id="GO:0005634">
    <property type="term" value="C:nucleus"/>
    <property type="evidence" value="ECO:0007669"/>
    <property type="project" value="TreeGrafter"/>
</dbReference>
<dbReference type="InterPro" id="IPR057356">
    <property type="entry name" value="Znf-C2H2_ZNF592"/>
</dbReference>
<feature type="domain" description="C2H2-type" evidence="7">
    <location>
        <begin position="992"/>
        <end position="1020"/>
    </location>
</feature>
<evidence type="ECO:0000256" key="1">
    <source>
        <dbReference type="ARBA" id="ARBA00022723"/>
    </source>
</evidence>
<dbReference type="GO" id="GO:0000977">
    <property type="term" value="F:RNA polymerase II transcription regulatory region sequence-specific DNA binding"/>
    <property type="evidence" value="ECO:0007669"/>
    <property type="project" value="TreeGrafter"/>
</dbReference>
<evidence type="ECO:0000256" key="2">
    <source>
        <dbReference type="ARBA" id="ARBA00022737"/>
    </source>
</evidence>
<dbReference type="PANTHER" id="PTHR24409">
    <property type="entry name" value="ZINC FINGER PROTEIN 142"/>
    <property type="match status" value="1"/>
</dbReference>
<organism evidence="8 9">
    <name type="scientific">Elysia marginata</name>
    <dbReference type="NCBI Taxonomy" id="1093978"/>
    <lineage>
        <taxon>Eukaryota</taxon>
        <taxon>Metazoa</taxon>
        <taxon>Spiralia</taxon>
        <taxon>Lophotrochozoa</taxon>
        <taxon>Mollusca</taxon>
        <taxon>Gastropoda</taxon>
        <taxon>Heterobranchia</taxon>
        <taxon>Euthyneura</taxon>
        <taxon>Panpulmonata</taxon>
        <taxon>Sacoglossa</taxon>
        <taxon>Placobranchoidea</taxon>
        <taxon>Plakobranchidae</taxon>
        <taxon>Elysia</taxon>
    </lineage>
</organism>
<keyword evidence="4" id="KW-0862">Zinc</keyword>
<dbReference type="GO" id="GO:0008270">
    <property type="term" value="F:zinc ion binding"/>
    <property type="evidence" value="ECO:0007669"/>
    <property type="project" value="UniProtKB-KW"/>
</dbReference>
<evidence type="ECO:0000256" key="3">
    <source>
        <dbReference type="ARBA" id="ARBA00022771"/>
    </source>
</evidence>
<feature type="compositionally biased region" description="Basic residues" evidence="6">
    <location>
        <begin position="810"/>
        <end position="820"/>
    </location>
</feature>
<feature type="region of interest" description="Disordered" evidence="6">
    <location>
        <begin position="793"/>
        <end position="823"/>
    </location>
</feature>
<keyword evidence="1" id="KW-0479">Metal-binding</keyword>
<evidence type="ECO:0000256" key="6">
    <source>
        <dbReference type="SAM" id="MobiDB-lite"/>
    </source>
</evidence>
<dbReference type="EMBL" id="BMAT01001122">
    <property type="protein sequence ID" value="GFR80053.1"/>
    <property type="molecule type" value="Genomic_DNA"/>
</dbReference>
<dbReference type="InterPro" id="IPR013087">
    <property type="entry name" value="Znf_C2H2_type"/>
</dbReference>
<dbReference type="Proteomes" id="UP000762676">
    <property type="component" value="Unassembled WGS sequence"/>
</dbReference>
<keyword evidence="3 5" id="KW-0863">Zinc-finger</keyword>
<dbReference type="PROSITE" id="PS00028">
    <property type="entry name" value="ZINC_FINGER_C2H2_1"/>
    <property type="match status" value="5"/>
</dbReference>
<dbReference type="Pfam" id="PF25412">
    <property type="entry name" value="zf-C2H2_ZNF592"/>
    <property type="match status" value="1"/>
</dbReference>
<dbReference type="GO" id="GO:0000981">
    <property type="term" value="F:DNA-binding transcription factor activity, RNA polymerase II-specific"/>
    <property type="evidence" value="ECO:0007669"/>
    <property type="project" value="TreeGrafter"/>
</dbReference>
<evidence type="ECO:0000256" key="5">
    <source>
        <dbReference type="PROSITE-ProRule" id="PRU00042"/>
    </source>
</evidence>
<dbReference type="SMART" id="SM00355">
    <property type="entry name" value="ZnF_C2H2"/>
    <property type="match status" value="13"/>
</dbReference>
<accession>A0AAV4G3D1</accession>
<feature type="compositionally biased region" description="Acidic residues" evidence="6">
    <location>
        <begin position="750"/>
        <end position="761"/>
    </location>
</feature>
<evidence type="ECO:0000313" key="9">
    <source>
        <dbReference type="Proteomes" id="UP000762676"/>
    </source>
</evidence>
<feature type="region of interest" description="Disordered" evidence="6">
    <location>
        <begin position="707"/>
        <end position="781"/>
    </location>
</feature>
<keyword evidence="2" id="KW-0677">Repeat</keyword>
<comment type="caution">
    <text evidence="8">The sequence shown here is derived from an EMBL/GenBank/DDBJ whole genome shotgun (WGS) entry which is preliminary data.</text>
</comment>
<dbReference type="PROSITE" id="PS50157">
    <property type="entry name" value="ZINC_FINGER_C2H2_2"/>
    <property type="match status" value="1"/>
</dbReference>
<feature type="compositionally biased region" description="Polar residues" evidence="6">
    <location>
        <begin position="707"/>
        <end position="725"/>
    </location>
</feature>
<dbReference type="PANTHER" id="PTHR24409:SF295">
    <property type="entry name" value="AZ2-RELATED"/>
    <property type="match status" value="1"/>
</dbReference>
<reference evidence="8 9" key="1">
    <citation type="journal article" date="2021" name="Elife">
        <title>Chloroplast acquisition without the gene transfer in kleptoplastic sea slugs, Plakobranchus ocellatus.</title>
        <authorList>
            <person name="Maeda T."/>
            <person name="Takahashi S."/>
            <person name="Yoshida T."/>
            <person name="Shimamura S."/>
            <person name="Takaki Y."/>
            <person name="Nagai Y."/>
            <person name="Toyoda A."/>
            <person name="Suzuki Y."/>
            <person name="Arimoto A."/>
            <person name="Ishii H."/>
            <person name="Satoh N."/>
            <person name="Nishiyama T."/>
            <person name="Hasebe M."/>
            <person name="Maruyama T."/>
            <person name="Minagawa J."/>
            <person name="Obokata J."/>
            <person name="Shigenobu S."/>
        </authorList>
    </citation>
    <scope>NUCLEOTIDE SEQUENCE [LARGE SCALE GENOMIC DNA]</scope>
</reference>
<sequence length="1089" mass="121006">MAEEYLNPSNGEQQSCFGDQVLSHSANVVAVPNSYYISSSQALTSSGSSLDYIDNPTYEHHSYQETVNIPSSSYVTLPENAGQQAIYSVGDTGQQFFQGDVSQGTTRGANVESVDALTRSAFELLQGVVAQASNNNYNGTSNNTPVDRNQLVSLLPASSSTGTTIVIDAQKNMTKTNGLGTSSLSAARPGVGLTSNQKIIKVVSQRSLTGNTATAKPSNDQPANYRCVLIKKHDGTQKNCIVLNPGTASNLNGSTTQGPKSSAPSSRATAVMKLANSVEQEILDMIRKTSDSFTIKGEDARKSGLLEKTTDKPLTNSDGTAKFFCVICMEKYTEKEGFQYHLERISFVLKYKCIKCATVFTFFNKCALWIHLNGHFETIDYQRVLCLYPYDFASNPNVFRANMKSSVASDSKEIMTRVLSNTQGIVKCPICGEFVRNLPIHLKRPDGKYHAHVCHICKMFLPNKCSLQAHAKWHKGHQAQLCCPECGFTRQGLSLKDMFDHVDACMHFNRAEAFSCECKASFPSLVEAKKHFLDTHMKRLSKCPACSVVFTDPKLLDSHLERNPQCQSRARHLFTQVTCLCTLCKSVLTTAIEAKLHIQKHISNEPQLAWVCFLCSMMFSTANELRIHCEEDHPHRAKRCTICFMLFCNRQLLVDHIINKRCNPGYHSLASCADMPQKPAIVIDDLVKNLYKIPVALKSPNIILSSAASQRPQEKSFPTPSSNTAVLPKEKQGHSVSSQQCELSHRQDESSQDADEEEIDDTTQGAHKKSKVAIRRPSSLNKTQSALLDELQQWQSKNGREIVPTTAPPSKKRGKPKKEKRPPYNLVCGVSAKGISYQCHPCKIIVTGTNNFLTHMKYHEQKGDCSYGAFTHCSVCDKLVGSHMIMKHLKHHQDKGVIVCCRCQRRDFSDLEDAIQHAHNLCGYRKIGDDAAQVPGQSENVNAVTISNVYSLSRPQQTQHTKEDQPSTEPVLVPDEEPTKNAAAAQAKNKLYFCHLCGLVFENVILRDQHVRKSHGGTRKTYHCLLCEKKKVVKTFVNQLTARKHVTTKHRVVQPNLVDKCLKELPSQPLFTYSLSFLVFLGSAADRIQ</sequence>
<feature type="region of interest" description="Disordered" evidence="6">
    <location>
        <begin position="954"/>
        <end position="974"/>
    </location>
</feature>
<name>A0AAV4G3D1_9GAST</name>
<gene>
    <name evidence="8" type="ORF">ElyMa_000570600</name>
</gene>
<keyword evidence="9" id="KW-1185">Reference proteome</keyword>
<dbReference type="AlphaFoldDB" id="A0AAV4G3D1"/>
<protein>
    <submittedName>
        <fullName evidence="8">Zinc finger protein 532</fullName>
    </submittedName>
</protein>
<dbReference type="Gene3D" id="3.30.160.60">
    <property type="entry name" value="Classic Zinc Finger"/>
    <property type="match status" value="1"/>
</dbReference>
<evidence type="ECO:0000256" key="4">
    <source>
        <dbReference type="ARBA" id="ARBA00022833"/>
    </source>
</evidence>
<proteinExistence type="predicted"/>
<evidence type="ECO:0000259" key="7">
    <source>
        <dbReference type="PROSITE" id="PS50157"/>
    </source>
</evidence>
<evidence type="ECO:0000313" key="8">
    <source>
        <dbReference type="EMBL" id="GFR80053.1"/>
    </source>
</evidence>